<evidence type="ECO:0000256" key="1">
    <source>
        <dbReference type="SAM" id="Phobius"/>
    </source>
</evidence>
<reference evidence="2 3" key="1">
    <citation type="journal article" date="2013" name="Genome Announc.">
        <title>Whole-Genome Sequence of Microcystis aeruginosa TAIHU98, a Nontoxic Bloom-Forming Strain Isolated from Taihu Lake, China.</title>
        <authorList>
            <person name="Yang C."/>
            <person name="Zhang W."/>
            <person name="Ren M."/>
            <person name="Song L."/>
            <person name="Li T."/>
            <person name="Zhao J."/>
        </authorList>
    </citation>
    <scope>NUCLEOTIDE SEQUENCE [LARGE SCALE GENOMIC DNA]</scope>
    <source>
        <strain evidence="2 3">TAIHU98</strain>
    </source>
</reference>
<proteinExistence type="predicted"/>
<feature type="transmembrane region" description="Helical" evidence="1">
    <location>
        <begin position="20"/>
        <end position="42"/>
    </location>
</feature>
<dbReference type="PATRIC" id="fig|1134457.3.peg.3856"/>
<keyword evidence="1" id="KW-0812">Transmembrane</keyword>
<sequence>MIKKTSRKPRYTQIRWLCQIIVALIVFMLPGTITLRLVLGLFSTLCDNFCLWNREMLIG</sequence>
<evidence type="ECO:0000313" key="2">
    <source>
        <dbReference type="EMBL" id="ELP54480.1"/>
    </source>
</evidence>
<gene>
    <name evidence="2" type="ORF">O53_3299</name>
</gene>
<dbReference type="Proteomes" id="UP000010932">
    <property type="component" value="Unassembled WGS sequence"/>
</dbReference>
<evidence type="ECO:0000313" key="3">
    <source>
        <dbReference type="Proteomes" id="UP000010932"/>
    </source>
</evidence>
<comment type="caution">
    <text evidence="2">The sequence shown here is derived from an EMBL/GenBank/DDBJ whole genome shotgun (WGS) entry which is preliminary data.</text>
</comment>
<keyword evidence="1" id="KW-0472">Membrane</keyword>
<dbReference type="EMBL" id="ANKQ01000002">
    <property type="protein sequence ID" value="ELP54480.1"/>
    <property type="molecule type" value="Genomic_DNA"/>
</dbReference>
<accession>L7E4U2</accession>
<protein>
    <submittedName>
        <fullName evidence="2">Uncharacterized protein</fullName>
    </submittedName>
</protein>
<dbReference type="AlphaFoldDB" id="L7E4U2"/>
<organism evidence="2 3">
    <name type="scientific">Microcystis aeruginosa TAIHU98</name>
    <dbReference type="NCBI Taxonomy" id="1134457"/>
    <lineage>
        <taxon>Bacteria</taxon>
        <taxon>Bacillati</taxon>
        <taxon>Cyanobacteriota</taxon>
        <taxon>Cyanophyceae</taxon>
        <taxon>Oscillatoriophycideae</taxon>
        <taxon>Chroococcales</taxon>
        <taxon>Microcystaceae</taxon>
        <taxon>Microcystis</taxon>
    </lineage>
</organism>
<keyword evidence="1" id="KW-1133">Transmembrane helix</keyword>
<name>L7E4U2_MICAE</name>